<name>A0A2T3W557_9DEIO</name>
<dbReference type="Proteomes" id="UP000240317">
    <property type="component" value="Unassembled WGS sequence"/>
</dbReference>
<dbReference type="AlphaFoldDB" id="A0A2T3W557"/>
<evidence type="ECO:0000256" key="1">
    <source>
        <dbReference type="SAM" id="MobiDB-lite"/>
    </source>
</evidence>
<accession>A0A2T3W557</accession>
<evidence type="ECO:0000313" key="3">
    <source>
        <dbReference type="Proteomes" id="UP000240317"/>
    </source>
</evidence>
<comment type="caution">
    <text evidence="2">The sequence shown here is derived from an EMBL/GenBank/DDBJ whole genome shotgun (WGS) entry which is preliminary data.</text>
</comment>
<keyword evidence="3" id="KW-1185">Reference proteome</keyword>
<dbReference type="EMBL" id="PYSV01000016">
    <property type="protein sequence ID" value="PTA67035.1"/>
    <property type="molecule type" value="Genomic_DNA"/>
</dbReference>
<feature type="region of interest" description="Disordered" evidence="1">
    <location>
        <begin position="1"/>
        <end position="22"/>
    </location>
</feature>
<gene>
    <name evidence="2" type="ORF">C8263_15095</name>
</gene>
<sequence>MYQSQGVEGNEGQGGGRGSCQTEGLTEEHLTEMERCTQRATPGPWYAIATDDELCQGATYVGTQPRGHKSEGILDETTGEIIGKGCFVDGTRHKQRLMTGGVPAESVIAITTLQYPPLADAELLNENAIFVAAARTDVPLLIAEVRRLQALLSEAQKGPKENPPTWEGLL</sequence>
<organism evidence="2 3">
    <name type="scientific">Deinococcus arcticus</name>
    <dbReference type="NCBI Taxonomy" id="2136176"/>
    <lineage>
        <taxon>Bacteria</taxon>
        <taxon>Thermotogati</taxon>
        <taxon>Deinococcota</taxon>
        <taxon>Deinococci</taxon>
        <taxon>Deinococcales</taxon>
        <taxon>Deinococcaceae</taxon>
        <taxon>Deinococcus</taxon>
    </lineage>
</organism>
<evidence type="ECO:0000313" key="2">
    <source>
        <dbReference type="EMBL" id="PTA67035.1"/>
    </source>
</evidence>
<protein>
    <submittedName>
        <fullName evidence="2">Uncharacterized protein</fullName>
    </submittedName>
</protein>
<reference evidence="2 3" key="1">
    <citation type="submission" date="2018-03" db="EMBL/GenBank/DDBJ databases">
        <title>Draft genome of Deinococcus sp. OD32.</title>
        <authorList>
            <person name="Wang X.-P."/>
            <person name="Du Z.-J."/>
        </authorList>
    </citation>
    <scope>NUCLEOTIDE SEQUENCE [LARGE SCALE GENOMIC DNA]</scope>
    <source>
        <strain evidence="2 3">OD32</strain>
    </source>
</reference>
<proteinExistence type="predicted"/>
<feature type="compositionally biased region" description="Gly residues" evidence="1">
    <location>
        <begin position="9"/>
        <end position="18"/>
    </location>
</feature>